<accession>A0A5S5D421</accession>
<feature type="chain" id="PRO_5024289166" evidence="1">
    <location>
        <begin position="28"/>
        <end position="85"/>
    </location>
</feature>
<proteinExistence type="predicted"/>
<comment type="caution">
    <text evidence="2">The sequence shown here is derived from an EMBL/GenBank/DDBJ whole genome shotgun (WGS) entry which is preliminary data.</text>
</comment>
<dbReference type="Proteomes" id="UP000325105">
    <property type="component" value="Unassembled WGS sequence"/>
</dbReference>
<evidence type="ECO:0000256" key="1">
    <source>
        <dbReference type="SAM" id="SignalP"/>
    </source>
</evidence>
<protein>
    <submittedName>
        <fullName evidence="2">Uncharacterized protein</fullName>
    </submittedName>
</protein>
<evidence type="ECO:0000313" key="2">
    <source>
        <dbReference type="EMBL" id="TYP90164.1"/>
    </source>
</evidence>
<organism evidence="2 3">
    <name type="scientific">Sphingobacterium allocomposti</name>
    <dbReference type="NCBI Taxonomy" id="415956"/>
    <lineage>
        <taxon>Bacteria</taxon>
        <taxon>Pseudomonadati</taxon>
        <taxon>Bacteroidota</taxon>
        <taxon>Sphingobacteriia</taxon>
        <taxon>Sphingobacteriales</taxon>
        <taxon>Sphingobacteriaceae</taxon>
        <taxon>Sphingobacterium</taxon>
    </lineage>
</organism>
<dbReference type="RefSeq" id="WP_148909941.1">
    <property type="nucleotide sequence ID" value="NZ_VNHX01000025.1"/>
</dbReference>
<dbReference type="EMBL" id="VNHX01000025">
    <property type="protein sequence ID" value="TYP90164.1"/>
    <property type="molecule type" value="Genomic_DNA"/>
</dbReference>
<keyword evidence="3" id="KW-1185">Reference proteome</keyword>
<name>A0A5S5D421_9SPHI</name>
<dbReference type="AlphaFoldDB" id="A0A5S5D421"/>
<reference evidence="2 3" key="1">
    <citation type="submission" date="2019-07" db="EMBL/GenBank/DDBJ databases">
        <title>Genomic Encyclopedia of Archaeal and Bacterial Type Strains, Phase II (KMG-II): from individual species to whole genera.</title>
        <authorList>
            <person name="Goeker M."/>
        </authorList>
    </citation>
    <scope>NUCLEOTIDE SEQUENCE [LARGE SCALE GENOMIC DNA]</scope>
    <source>
        <strain evidence="2 3">DSM 18850</strain>
    </source>
</reference>
<gene>
    <name evidence="2" type="ORF">BC792_12541</name>
</gene>
<evidence type="ECO:0000313" key="3">
    <source>
        <dbReference type="Proteomes" id="UP000325105"/>
    </source>
</evidence>
<feature type="signal peptide" evidence="1">
    <location>
        <begin position="1"/>
        <end position="27"/>
    </location>
</feature>
<sequence>MFLLRTFVKTIRLVVAAALIWAIGAFAKDELVGEDGLSWWSEVECLASGKNDKQWLEVHADLKLFAADSVLVSLKVLFNGASSRS</sequence>
<keyword evidence="1" id="KW-0732">Signal</keyword>